<feature type="region of interest" description="Disordered" evidence="9">
    <location>
        <begin position="1"/>
        <end position="94"/>
    </location>
</feature>
<feature type="region of interest" description="Disordered" evidence="9">
    <location>
        <begin position="617"/>
        <end position="673"/>
    </location>
</feature>
<dbReference type="PANTHER" id="PTHR16024">
    <property type="entry name" value="XK-RELATED PROTEIN"/>
    <property type="match status" value="1"/>
</dbReference>
<keyword evidence="5 7" id="KW-1133">Transmembrane helix</keyword>
<evidence type="ECO:0000256" key="8">
    <source>
        <dbReference type="SAM" id="Coils"/>
    </source>
</evidence>
<dbReference type="GO" id="GO:0005886">
    <property type="term" value="C:plasma membrane"/>
    <property type="evidence" value="ECO:0007669"/>
    <property type="project" value="UniProtKB-SubCell"/>
</dbReference>
<feature type="region of interest" description="Disordered" evidence="9">
    <location>
        <begin position="687"/>
        <end position="738"/>
    </location>
</feature>
<evidence type="ECO:0000256" key="5">
    <source>
        <dbReference type="ARBA" id="ARBA00022989"/>
    </source>
</evidence>
<feature type="region of interest" description="Disordered" evidence="9">
    <location>
        <begin position="1030"/>
        <end position="1077"/>
    </location>
</feature>
<protein>
    <recommendedName>
        <fullName evidence="7">XK-related protein</fullName>
    </recommendedName>
</protein>
<dbReference type="PANTHER" id="PTHR16024:SF4">
    <property type="entry name" value="XK-RELATED PROTEIN"/>
    <property type="match status" value="1"/>
</dbReference>
<keyword evidence="11" id="KW-1185">Reference proteome</keyword>
<evidence type="ECO:0000256" key="3">
    <source>
        <dbReference type="ARBA" id="ARBA00022475"/>
    </source>
</evidence>
<keyword evidence="3" id="KW-1003">Cell membrane</keyword>
<dbReference type="OMA" id="EFLPICD"/>
<feature type="compositionally biased region" description="Polar residues" evidence="9">
    <location>
        <begin position="85"/>
        <end position="94"/>
    </location>
</feature>
<sequence length="1253" mass="138386">MESSSSPVALIGAQRSNNTTPHHHYYSSPSELQQQQPLSSTFINGGYDPNPIQNHNGGGIRRGSHPYKPISIHHPPSNRLPTPRSRGQSPSVNSLGAESNILMNIVDMDSSSLSPHIIGHGLNHLHDDSHIHINCDSSHSISPPNSNSNTTISCGSGNSTSANIGVPTNNHHHNHLRNGRNINNNNRHKSKESSSCEDYENYRNNRRGSSGGGKKQSKKSILEDDEKSAEDFSENRVPTSNKFKQRPPFINPNQEFLPICDALFNMISLAAYFCDVVFDVLTVYSWYKVGVETEEDYELSLSLQSQRNRQGSSAEEYEERSRSQMPRELMWQWSLLGLVFILTSAFLSQTLSFKWYKSSTRRGQKAPDGTDLEGPPPPCSSGILALMHVSLLGVLWRYFKLFIPVDLRFVKNEVRDLCLLRLIHAFCEAAPIFPLQSLHGVVSLLRLLGTCLFLKKHTTAKRPQVSPHLAWSHLPIFLETGHSHVPFPLPFRLRNSLPILGGGGPFPPLETNSRTKVVVYYITMFLENSLLLAVYLIAVRYEDVIWFRSQVTWSVYLCFGGGLCFMGLYYRYFHVKKLSYVYDAESSIYRNTSSIGGCSNGNGAPASSVILSNGTELGKKKAAAPPNQKFDNKKRGNNHESKSDNGEQPSGRNGRSGPLYKINGHHIHHPNVPGVFNCRFHPAMKRKKKKPTSFVPPPAVASTTANNNNNTAPASGGGQANNINATSAAAPSPVSAPSGLISHEISQLQGESPMRINNKSNLISPVVSIPQPILPEPTHLIHQHLDASSSSYQHPHHHHSSSDHYDNNSGVLNTHINSSMSVSAHYDLPEGSLACYDPNGRGGDGSASSSYGLYHPHHPHLKGRMMMATTTPFWRRPLSLTMGSENEGSVSSRVDIQQKLQEKKQQQLAELREIEEEIKQGKLKRPELHEIIPQPVNGRQPIPIEKKQPWFGGATNEDGGVVLDLSQRCHIPLIPAPHEILLDPQYLMYASPTTNVPPMMMGGGVSGGDHDGFYYNPDWPAVNYYEPLYQNRMGDGDSGDGGTSPQPPSAGGGCGDGENSGKICDRRRRSHKPYFEPSSRESIYKSYRIPSDIDSQMSLPRSYTLPREFKYKRKFRKPVKTENFLPSTNSSDGKKNRKIYYIIQNPFYVQFRRCDVDSGGEDPDLYSQVRPYPLPLPSMHHIHTSPSSAIIVGGGGVGAASTSGAEASVTLSPILPLPTGAPGPSPSALTPAARQSRKVPNGRPRHKLHETKL</sequence>
<dbReference type="InterPro" id="IPR050895">
    <property type="entry name" value="XK-related_scramblase"/>
</dbReference>
<evidence type="ECO:0000256" key="7">
    <source>
        <dbReference type="RuleBase" id="RU910716"/>
    </source>
</evidence>
<keyword evidence="6 7" id="KW-0472">Membrane</keyword>
<dbReference type="Proteomes" id="UP000094527">
    <property type="component" value="Unassembled WGS sequence"/>
</dbReference>
<feature type="compositionally biased region" description="Low complexity" evidence="9">
    <location>
        <begin position="700"/>
        <end position="714"/>
    </location>
</feature>
<keyword evidence="8" id="KW-0175">Coiled coil</keyword>
<evidence type="ECO:0000256" key="1">
    <source>
        <dbReference type="ARBA" id="ARBA00004651"/>
    </source>
</evidence>
<accession>A0A1D2N242</accession>
<feature type="compositionally biased region" description="Basic and acidic residues" evidence="9">
    <location>
        <begin position="630"/>
        <end position="645"/>
    </location>
</feature>
<evidence type="ECO:0000256" key="4">
    <source>
        <dbReference type="ARBA" id="ARBA00022692"/>
    </source>
</evidence>
<dbReference type="InterPro" id="IPR018629">
    <property type="entry name" value="XK-rel"/>
</dbReference>
<dbReference type="Pfam" id="PF09815">
    <property type="entry name" value="XK-related"/>
    <property type="match status" value="2"/>
</dbReference>
<comment type="similarity">
    <text evidence="2 7">Belongs to the XK family.</text>
</comment>
<evidence type="ECO:0000256" key="6">
    <source>
        <dbReference type="ARBA" id="ARBA00023136"/>
    </source>
</evidence>
<feature type="compositionally biased region" description="Low complexity" evidence="9">
    <location>
        <begin position="27"/>
        <end position="40"/>
    </location>
</feature>
<evidence type="ECO:0000313" key="11">
    <source>
        <dbReference type="Proteomes" id="UP000094527"/>
    </source>
</evidence>
<feature type="region of interest" description="Disordered" evidence="9">
    <location>
        <begin position="162"/>
        <end position="245"/>
    </location>
</feature>
<gene>
    <name evidence="10" type="ORF">Ocin01_07381</name>
</gene>
<comment type="caution">
    <text evidence="10">The sequence shown here is derived from an EMBL/GenBank/DDBJ whole genome shotgun (WGS) entry which is preliminary data.</text>
</comment>
<evidence type="ECO:0000313" key="10">
    <source>
        <dbReference type="EMBL" id="ODM99291.1"/>
    </source>
</evidence>
<feature type="compositionally biased region" description="Low complexity" evidence="9">
    <location>
        <begin position="727"/>
        <end position="738"/>
    </location>
</feature>
<feature type="coiled-coil region" evidence="8">
    <location>
        <begin position="897"/>
        <end position="924"/>
    </location>
</feature>
<evidence type="ECO:0000256" key="2">
    <source>
        <dbReference type="ARBA" id="ARBA00008789"/>
    </source>
</evidence>
<proteinExistence type="inferred from homology"/>
<organism evidence="10 11">
    <name type="scientific">Orchesella cincta</name>
    <name type="common">Springtail</name>
    <name type="synonym">Podura cincta</name>
    <dbReference type="NCBI Taxonomy" id="48709"/>
    <lineage>
        <taxon>Eukaryota</taxon>
        <taxon>Metazoa</taxon>
        <taxon>Ecdysozoa</taxon>
        <taxon>Arthropoda</taxon>
        <taxon>Hexapoda</taxon>
        <taxon>Collembola</taxon>
        <taxon>Entomobryomorpha</taxon>
        <taxon>Entomobryoidea</taxon>
        <taxon>Orchesellidae</taxon>
        <taxon>Orchesellinae</taxon>
        <taxon>Orchesella</taxon>
    </lineage>
</organism>
<feature type="transmembrane region" description="Helical" evidence="7">
    <location>
        <begin position="551"/>
        <end position="570"/>
    </location>
</feature>
<dbReference type="OrthoDB" id="6356248at2759"/>
<comment type="caution">
    <text evidence="7">Lacks conserved residue(s) required for the propagation of feature annotation.</text>
</comment>
<dbReference type="EMBL" id="LJIJ01000289">
    <property type="protein sequence ID" value="ODM99291.1"/>
    <property type="molecule type" value="Genomic_DNA"/>
</dbReference>
<keyword evidence="4 7" id="KW-0812">Transmembrane</keyword>
<name>A0A1D2N242_ORCCI</name>
<feature type="transmembrane region" description="Helical" evidence="7">
    <location>
        <begin position="518"/>
        <end position="539"/>
    </location>
</feature>
<feature type="compositionally biased region" description="Basic residues" evidence="9">
    <location>
        <begin position="1243"/>
        <end position="1253"/>
    </location>
</feature>
<comment type="subcellular location">
    <subcellularLocation>
        <location evidence="1">Cell membrane</location>
        <topology evidence="1">Multi-pass membrane protein</topology>
    </subcellularLocation>
    <subcellularLocation>
        <location evidence="7">Membrane</location>
        <topology evidence="7">Multi-pass membrane protein</topology>
    </subcellularLocation>
</comment>
<feature type="region of interest" description="Disordered" evidence="9">
    <location>
        <begin position="787"/>
        <end position="809"/>
    </location>
</feature>
<reference evidence="10 11" key="1">
    <citation type="journal article" date="2016" name="Genome Biol. Evol.">
        <title>Gene Family Evolution Reflects Adaptation to Soil Environmental Stressors in the Genome of the Collembolan Orchesella cincta.</title>
        <authorList>
            <person name="Faddeeva-Vakhrusheva A."/>
            <person name="Derks M.F."/>
            <person name="Anvar S.Y."/>
            <person name="Agamennone V."/>
            <person name="Suring W."/>
            <person name="Smit S."/>
            <person name="van Straalen N.M."/>
            <person name="Roelofs D."/>
        </authorList>
    </citation>
    <scope>NUCLEOTIDE SEQUENCE [LARGE SCALE GENOMIC DNA]</scope>
    <source>
        <tissue evidence="10">Mixed pool</tissue>
    </source>
</reference>
<evidence type="ECO:0000256" key="9">
    <source>
        <dbReference type="SAM" id="MobiDB-lite"/>
    </source>
</evidence>
<feature type="compositionally biased region" description="Pro residues" evidence="9">
    <location>
        <begin position="1215"/>
        <end position="1225"/>
    </location>
</feature>
<feature type="region of interest" description="Disordered" evidence="9">
    <location>
        <begin position="1215"/>
        <end position="1253"/>
    </location>
</feature>
<dbReference type="AlphaFoldDB" id="A0A1D2N242"/>